<dbReference type="NCBIfam" id="TIGR00302">
    <property type="entry name" value="phosphoribosylformylglycinamidine synthase subunit PurS"/>
    <property type="match status" value="1"/>
</dbReference>
<comment type="function">
    <text evidence="6">Part of the phosphoribosylformylglycinamidine synthase complex involved in the purines biosynthetic pathway. Catalyzes the ATP-dependent conversion of formylglycinamide ribonucleotide (FGAR) and glutamine to yield formylglycinamidine ribonucleotide (FGAM) and glutamate. The FGAM synthase complex is composed of three subunits. PurQ produces an ammonia molecule by converting glutamine to glutamate. PurL transfers the ammonia molecule to FGAR to form FGAM in an ATP-dependent manner. PurS interacts with PurQ and PurL and is thought to assist in the transfer of the ammonia molecule from PurQ to PurL.</text>
</comment>
<comment type="similarity">
    <text evidence="6">Belongs to the PurS family.</text>
</comment>
<organism evidence="7 8">
    <name type="scientific">Campylobacter massiliensis</name>
    <dbReference type="NCBI Taxonomy" id="2762557"/>
    <lineage>
        <taxon>Bacteria</taxon>
        <taxon>Pseudomonadati</taxon>
        <taxon>Campylobacterota</taxon>
        <taxon>Epsilonproteobacteria</taxon>
        <taxon>Campylobacterales</taxon>
        <taxon>Campylobacteraceae</taxon>
        <taxon>Campylobacter</taxon>
    </lineage>
</organism>
<keyword evidence="2 6" id="KW-0436">Ligase</keyword>
<evidence type="ECO:0000313" key="8">
    <source>
        <dbReference type="Proteomes" id="UP000552683"/>
    </source>
</evidence>
<keyword evidence="4 6" id="KW-0658">Purine biosynthesis</keyword>
<dbReference type="EC" id="6.3.5.3" evidence="6"/>
<name>A0A842JB46_9BACT</name>
<evidence type="ECO:0000256" key="3">
    <source>
        <dbReference type="ARBA" id="ARBA00022741"/>
    </source>
</evidence>
<dbReference type="Proteomes" id="UP000552683">
    <property type="component" value="Unassembled WGS sequence"/>
</dbReference>
<keyword evidence="3 6" id="KW-0547">Nucleotide-binding</keyword>
<dbReference type="UniPathway" id="UPA00074">
    <property type="reaction ID" value="UER00128"/>
</dbReference>
<sequence>MKAIINVSLKNGVLDPQGKAVEHALGSLGFNNISGVRIGKQIVLDINAASKDEARKELTKMCEELLANTVIEDYEINLNDKCESAK</sequence>
<dbReference type="GO" id="GO:0006189">
    <property type="term" value="P:'de novo' IMP biosynthetic process"/>
    <property type="evidence" value="ECO:0007669"/>
    <property type="project" value="UniProtKB-UniRule"/>
</dbReference>
<comment type="subunit">
    <text evidence="6">Part of the FGAM synthase complex composed of 1 PurL, 1 PurQ and 2 PurS subunits.</text>
</comment>
<dbReference type="AlphaFoldDB" id="A0A842JB46"/>
<dbReference type="NCBIfam" id="NF004630">
    <property type="entry name" value="PRK05974.1"/>
    <property type="match status" value="1"/>
</dbReference>
<dbReference type="InterPro" id="IPR036604">
    <property type="entry name" value="PurS-like_sf"/>
</dbReference>
<dbReference type="PANTHER" id="PTHR34696">
    <property type="entry name" value="PHOSPHORIBOSYLFORMYLGLYCINAMIDINE SYNTHASE SUBUNIT PURS"/>
    <property type="match status" value="1"/>
</dbReference>
<dbReference type="PANTHER" id="PTHR34696:SF1">
    <property type="entry name" value="PHOSPHORIBOSYLFORMYLGLYCINAMIDINE SYNTHASE SUBUNIT PURS"/>
    <property type="match status" value="1"/>
</dbReference>
<reference evidence="7 8" key="1">
    <citation type="submission" date="2020-08" db="EMBL/GenBank/DDBJ databases">
        <title>Complete genome and description of Campylobacter massiliensis Marseille-Q3452 sp. nov.</title>
        <authorList>
            <person name="Antezack A."/>
        </authorList>
    </citation>
    <scope>NUCLEOTIDE SEQUENCE [LARGE SCALE GENOMIC DNA]</scope>
    <source>
        <strain evidence="7 8">Marseille-Q3452</strain>
    </source>
</reference>
<protein>
    <recommendedName>
        <fullName evidence="6">Phosphoribosylformylglycinamidine synthase subunit PurS</fullName>
        <shortName evidence="6">FGAM synthase</shortName>
        <ecNumber evidence="6">6.3.5.3</ecNumber>
    </recommendedName>
    <alternativeName>
        <fullName evidence="6">Formylglycinamide ribonucleotide amidotransferase subunit III</fullName>
        <shortName evidence="6">FGAR amidotransferase III</shortName>
        <shortName evidence="6">FGAR-AT III</shortName>
    </alternativeName>
    <alternativeName>
        <fullName evidence="6">Phosphoribosylformylglycinamidine synthase subunit III</fullName>
    </alternativeName>
</protein>
<dbReference type="SUPFAM" id="SSF82697">
    <property type="entry name" value="PurS-like"/>
    <property type="match status" value="1"/>
</dbReference>
<evidence type="ECO:0000256" key="1">
    <source>
        <dbReference type="ARBA" id="ARBA00022490"/>
    </source>
</evidence>
<evidence type="ECO:0000313" key="7">
    <source>
        <dbReference type="EMBL" id="MBC2883302.1"/>
    </source>
</evidence>
<dbReference type="GO" id="GO:0005737">
    <property type="term" value="C:cytoplasm"/>
    <property type="evidence" value="ECO:0007669"/>
    <property type="project" value="UniProtKB-SubCell"/>
</dbReference>
<keyword evidence="5 6" id="KW-0067">ATP-binding</keyword>
<evidence type="ECO:0000256" key="5">
    <source>
        <dbReference type="ARBA" id="ARBA00022840"/>
    </source>
</evidence>
<gene>
    <name evidence="6 7" type="primary">purS</name>
    <name evidence="7" type="ORF">H7R39_08555</name>
</gene>
<evidence type="ECO:0000256" key="4">
    <source>
        <dbReference type="ARBA" id="ARBA00022755"/>
    </source>
</evidence>
<dbReference type="RefSeq" id="WP_185898835.1">
    <property type="nucleotide sequence ID" value="NZ_JACLZK010000002.1"/>
</dbReference>
<dbReference type="EMBL" id="JACLZK010000002">
    <property type="protein sequence ID" value="MBC2883302.1"/>
    <property type="molecule type" value="Genomic_DNA"/>
</dbReference>
<dbReference type="Gene3D" id="3.30.1280.10">
    <property type="entry name" value="Phosphoribosylformylglycinamidine synthase subunit PurS"/>
    <property type="match status" value="1"/>
</dbReference>
<evidence type="ECO:0000256" key="2">
    <source>
        <dbReference type="ARBA" id="ARBA00022598"/>
    </source>
</evidence>
<dbReference type="GO" id="GO:0005524">
    <property type="term" value="F:ATP binding"/>
    <property type="evidence" value="ECO:0007669"/>
    <property type="project" value="UniProtKB-UniRule"/>
</dbReference>
<comment type="subcellular location">
    <subcellularLocation>
        <location evidence="6">Cytoplasm</location>
    </subcellularLocation>
</comment>
<evidence type="ECO:0000256" key="6">
    <source>
        <dbReference type="HAMAP-Rule" id="MF_01926"/>
    </source>
</evidence>
<dbReference type="Pfam" id="PF02700">
    <property type="entry name" value="PurS"/>
    <property type="match status" value="1"/>
</dbReference>
<comment type="catalytic activity">
    <reaction evidence="6">
        <text>N(2)-formyl-N(1)-(5-phospho-beta-D-ribosyl)glycinamide + L-glutamine + ATP + H2O = 2-formamido-N(1)-(5-O-phospho-beta-D-ribosyl)acetamidine + L-glutamate + ADP + phosphate + H(+)</text>
        <dbReference type="Rhea" id="RHEA:17129"/>
        <dbReference type="ChEBI" id="CHEBI:15377"/>
        <dbReference type="ChEBI" id="CHEBI:15378"/>
        <dbReference type="ChEBI" id="CHEBI:29985"/>
        <dbReference type="ChEBI" id="CHEBI:30616"/>
        <dbReference type="ChEBI" id="CHEBI:43474"/>
        <dbReference type="ChEBI" id="CHEBI:58359"/>
        <dbReference type="ChEBI" id="CHEBI:147286"/>
        <dbReference type="ChEBI" id="CHEBI:147287"/>
        <dbReference type="ChEBI" id="CHEBI:456216"/>
        <dbReference type="EC" id="6.3.5.3"/>
    </reaction>
</comment>
<proteinExistence type="inferred from homology"/>
<dbReference type="HAMAP" id="MF_01926">
    <property type="entry name" value="PurS"/>
    <property type="match status" value="1"/>
</dbReference>
<dbReference type="GO" id="GO:0004642">
    <property type="term" value="F:phosphoribosylformylglycinamidine synthase activity"/>
    <property type="evidence" value="ECO:0007669"/>
    <property type="project" value="UniProtKB-UniRule"/>
</dbReference>
<accession>A0A842JB46</accession>
<keyword evidence="8" id="KW-1185">Reference proteome</keyword>
<dbReference type="InterPro" id="IPR003850">
    <property type="entry name" value="PurS"/>
</dbReference>
<keyword evidence="1 6" id="KW-0963">Cytoplasm</keyword>
<comment type="caution">
    <text evidence="7">The sequence shown here is derived from an EMBL/GenBank/DDBJ whole genome shotgun (WGS) entry which is preliminary data.</text>
</comment>
<comment type="pathway">
    <text evidence="6">Purine metabolism; IMP biosynthesis via de novo pathway; 5-amino-1-(5-phospho-D-ribosyl)imidazole from N(2)-formyl-N(1)-(5-phospho-D-ribosyl)glycinamide: step 1/2.</text>
</comment>